<dbReference type="CTD" id="566852"/>
<evidence type="ECO:0000313" key="3">
    <source>
        <dbReference type="Proteomes" id="UP000515152"/>
    </source>
</evidence>
<dbReference type="GO" id="GO:0016324">
    <property type="term" value="C:apical plasma membrane"/>
    <property type="evidence" value="ECO:0007669"/>
    <property type="project" value="TreeGrafter"/>
</dbReference>
<evidence type="ECO:0000259" key="2">
    <source>
        <dbReference type="PROSITE" id="PS50106"/>
    </source>
</evidence>
<dbReference type="InterPro" id="IPR051067">
    <property type="entry name" value="NHER"/>
</dbReference>
<feature type="domain" description="PDZ" evidence="2">
    <location>
        <begin position="71"/>
        <end position="152"/>
    </location>
</feature>
<protein>
    <submittedName>
        <fullName evidence="4">PDZ domain containing 3b</fullName>
    </submittedName>
</protein>
<dbReference type="SMART" id="SM00228">
    <property type="entry name" value="PDZ"/>
    <property type="match status" value="3"/>
</dbReference>
<organism evidence="3 4">
    <name type="scientific">Clupea harengus</name>
    <name type="common">Atlantic herring</name>
    <dbReference type="NCBI Taxonomy" id="7950"/>
    <lineage>
        <taxon>Eukaryota</taxon>
        <taxon>Metazoa</taxon>
        <taxon>Chordata</taxon>
        <taxon>Craniata</taxon>
        <taxon>Vertebrata</taxon>
        <taxon>Euteleostomi</taxon>
        <taxon>Actinopterygii</taxon>
        <taxon>Neopterygii</taxon>
        <taxon>Teleostei</taxon>
        <taxon>Clupei</taxon>
        <taxon>Clupeiformes</taxon>
        <taxon>Clupeoidei</taxon>
        <taxon>Clupeidae</taxon>
        <taxon>Clupea</taxon>
    </lineage>
</organism>
<name>A0A8M1KKF0_CLUHA</name>
<feature type="domain" description="PDZ" evidence="2">
    <location>
        <begin position="180"/>
        <end position="263"/>
    </location>
</feature>
<feature type="non-terminal residue" evidence="4">
    <location>
        <position position="1"/>
    </location>
</feature>
<dbReference type="RefSeq" id="XP_042562838.1">
    <property type="nucleotide sequence ID" value="XM_042706904.1"/>
</dbReference>
<dbReference type="PANTHER" id="PTHR14191">
    <property type="entry name" value="PDZ DOMAIN CONTAINING PROTEIN"/>
    <property type="match status" value="1"/>
</dbReference>
<dbReference type="KEGG" id="char:122132117"/>
<evidence type="ECO:0000313" key="4">
    <source>
        <dbReference type="RefSeq" id="XP_042562838.1"/>
    </source>
</evidence>
<dbReference type="GO" id="GO:0072659">
    <property type="term" value="P:protein localization to plasma membrane"/>
    <property type="evidence" value="ECO:0007669"/>
    <property type="project" value="TreeGrafter"/>
</dbReference>
<dbReference type="PANTHER" id="PTHR14191:SF20">
    <property type="entry name" value="NA(+)_H(+) EXCHANGE REGULATORY COFACTOR NHE-RF4"/>
    <property type="match status" value="1"/>
</dbReference>
<feature type="domain" description="PDZ" evidence="2">
    <location>
        <begin position="316"/>
        <end position="396"/>
    </location>
</feature>
<dbReference type="GeneID" id="122132117"/>
<dbReference type="Pfam" id="PF00595">
    <property type="entry name" value="PDZ"/>
    <property type="match status" value="3"/>
</dbReference>
<dbReference type="InterPro" id="IPR001478">
    <property type="entry name" value="PDZ"/>
</dbReference>
<gene>
    <name evidence="4" type="primary">pdzd3b</name>
</gene>
<reference evidence="4" key="1">
    <citation type="submission" date="2025-08" db="UniProtKB">
        <authorList>
            <consortium name="RefSeq"/>
        </authorList>
    </citation>
    <scope>IDENTIFICATION</scope>
</reference>
<dbReference type="CDD" id="cd06768">
    <property type="entry name" value="PDZ_NHERF-like"/>
    <property type="match status" value="3"/>
</dbReference>
<dbReference type="OrthoDB" id="10009200at2759"/>
<dbReference type="PROSITE" id="PS50106">
    <property type="entry name" value="PDZ"/>
    <property type="match status" value="3"/>
</dbReference>
<sequence>LNLAVHLIFTSPLPHHCLPHNKVARRIQISGTHLCLLVLDGKEYEQAVAQGYDLKALTRAQRGEDWEPPRLCHIARDSSPCLGLRILPVEGEKGKFSMSPASGGAAEKAGVRKGDRLIWLDGATVSELSHSAISKMVKKCGDHMTVLVIDSKSEQTYTSRRMPILPAMAVAHNLPHKPQKQHLVQGPEGYGFLLRQEKTASKRAVHALREVDPHSPAELLGIQEGELLLGVNEELIVNMRHNDVVNRIRQSGQQVTLTTISSQGLDFFTRLGLSPLLFYEDLSAAEPIGSAKLHQTADHCSDLQCVPAEEPPRPRRCVLSKGPNGYGFHLGCVLLKPGTFISQVAAEGPGGKTGLLKGDVVMEVNGANVEEEYLEDVIVLVKEGGSSLSLLVIEPKGYEKLLQSRIIGRAEKTADGS</sequence>
<dbReference type="Proteomes" id="UP000515152">
    <property type="component" value="Unplaced"/>
</dbReference>
<dbReference type="AlphaFoldDB" id="A0A8M1KKF0"/>
<evidence type="ECO:0000256" key="1">
    <source>
        <dbReference type="ARBA" id="ARBA00022737"/>
    </source>
</evidence>
<proteinExistence type="predicted"/>
<accession>A0A8M1KKF0</accession>
<keyword evidence="1" id="KW-0677">Repeat</keyword>
<keyword evidence="3" id="KW-1185">Reference proteome</keyword>
<dbReference type="GO" id="GO:0043495">
    <property type="term" value="F:protein-membrane adaptor activity"/>
    <property type="evidence" value="ECO:0007669"/>
    <property type="project" value="TreeGrafter"/>
</dbReference>